<dbReference type="RefSeq" id="WP_134193124.1">
    <property type="nucleotide sequence ID" value="NZ_JBHLUW010000015.1"/>
</dbReference>
<feature type="binding site" evidence="10">
    <location>
        <begin position="206"/>
        <end position="214"/>
    </location>
    <ligand>
        <name>GTP</name>
        <dbReference type="ChEBI" id="CHEBI:37565"/>
    </ligand>
</feature>
<evidence type="ECO:0000256" key="9">
    <source>
        <dbReference type="ARBA" id="ARBA00023134"/>
    </source>
</evidence>
<dbReference type="CDD" id="cd04466">
    <property type="entry name" value="S1_YloQ_GTPase"/>
    <property type="match status" value="1"/>
</dbReference>
<evidence type="ECO:0000313" key="14">
    <source>
        <dbReference type="EMBL" id="TDY47814.1"/>
    </source>
</evidence>
<dbReference type="Proteomes" id="UP000295509">
    <property type="component" value="Unassembled WGS sequence"/>
</dbReference>
<reference evidence="14 15" key="1">
    <citation type="submission" date="2019-03" db="EMBL/GenBank/DDBJ databases">
        <title>Genomic Encyclopedia of Type Strains, Phase III (KMG-III): the genomes of soil and plant-associated and newly described type strains.</title>
        <authorList>
            <person name="Whitman W."/>
        </authorList>
    </citation>
    <scope>NUCLEOTIDE SEQUENCE [LARGE SCALE GENOMIC DNA]</scope>
    <source>
        <strain evidence="14 15">LMG 29544</strain>
    </source>
</reference>
<comment type="subcellular location">
    <subcellularLocation>
        <location evidence="10">Cytoplasm</location>
    </subcellularLocation>
</comment>
<dbReference type="PROSITE" id="PS51721">
    <property type="entry name" value="G_CP"/>
    <property type="match status" value="1"/>
</dbReference>
<evidence type="ECO:0000256" key="8">
    <source>
        <dbReference type="ARBA" id="ARBA00022884"/>
    </source>
</evidence>
<organism evidence="14 15">
    <name type="scientific">Paraburkholderia rhizosphaerae</name>
    <dbReference type="NCBI Taxonomy" id="480658"/>
    <lineage>
        <taxon>Bacteria</taxon>
        <taxon>Pseudomonadati</taxon>
        <taxon>Pseudomonadota</taxon>
        <taxon>Betaproteobacteria</taxon>
        <taxon>Burkholderiales</taxon>
        <taxon>Burkholderiaceae</taxon>
        <taxon>Paraburkholderia</taxon>
    </lineage>
</organism>
<feature type="binding site" evidence="10">
    <location>
        <position position="320"/>
    </location>
    <ligand>
        <name>Zn(2+)</name>
        <dbReference type="ChEBI" id="CHEBI:29105"/>
    </ligand>
</feature>
<proteinExistence type="inferred from homology"/>
<evidence type="ECO:0000256" key="11">
    <source>
        <dbReference type="SAM" id="MobiDB-lite"/>
    </source>
</evidence>
<feature type="binding site" evidence="10">
    <location>
        <begin position="152"/>
        <end position="155"/>
    </location>
    <ligand>
        <name>GTP</name>
        <dbReference type="ChEBI" id="CHEBI:37565"/>
    </ligand>
</feature>
<dbReference type="NCBIfam" id="TIGR00157">
    <property type="entry name" value="ribosome small subunit-dependent GTPase A"/>
    <property type="match status" value="1"/>
</dbReference>
<dbReference type="InterPro" id="IPR012340">
    <property type="entry name" value="NA-bd_OB-fold"/>
</dbReference>
<comment type="cofactor">
    <cofactor evidence="10">
        <name>Zn(2+)</name>
        <dbReference type="ChEBI" id="CHEBI:29105"/>
    </cofactor>
    <text evidence="10">Binds 1 zinc ion per subunit.</text>
</comment>
<keyword evidence="1 10" id="KW-0963">Cytoplasm</keyword>
<keyword evidence="15" id="KW-1185">Reference proteome</keyword>
<dbReference type="InterPro" id="IPR031944">
    <property type="entry name" value="RsgA_N"/>
</dbReference>
<dbReference type="InterPro" id="IPR030378">
    <property type="entry name" value="G_CP_dom"/>
</dbReference>
<evidence type="ECO:0000256" key="2">
    <source>
        <dbReference type="ARBA" id="ARBA00022517"/>
    </source>
</evidence>
<dbReference type="InterPro" id="IPR010914">
    <property type="entry name" value="RsgA_GTPase_dom"/>
</dbReference>
<keyword evidence="3 10" id="KW-0479">Metal-binding</keyword>
<protein>
    <recommendedName>
        <fullName evidence="10">Small ribosomal subunit biogenesis GTPase RsgA</fullName>
        <ecNumber evidence="10">3.6.1.-</ecNumber>
    </recommendedName>
</protein>
<keyword evidence="6 10" id="KW-0378">Hydrolase</keyword>
<dbReference type="Gene3D" id="3.40.50.300">
    <property type="entry name" value="P-loop containing nucleotide triphosphate hydrolases"/>
    <property type="match status" value="1"/>
</dbReference>
<keyword evidence="9 10" id="KW-0342">GTP-binding</keyword>
<dbReference type="PANTHER" id="PTHR32120:SF11">
    <property type="entry name" value="SMALL RIBOSOMAL SUBUNIT BIOGENESIS GTPASE RSGA 1, MITOCHONDRIAL-RELATED"/>
    <property type="match status" value="1"/>
</dbReference>
<evidence type="ECO:0000259" key="12">
    <source>
        <dbReference type="PROSITE" id="PS50936"/>
    </source>
</evidence>
<evidence type="ECO:0000313" key="15">
    <source>
        <dbReference type="Proteomes" id="UP000295509"/>
    </source>
</evidence>
<evidence type="ECO:0000256" key="6">
    <source>
        <dbReference type="ARBA" id="ARBA00022801"/>
    </source>
</evidence>
<dbReference type="GO" id="GO:0042274">
    <property type="term" value="P:ribosomal small subunit biogenesis"/>
    <property type="evidence" value="ECO:0007669"/>
    <property type="project" value="UniProtKB-UniRule"/>
</dbReference>
<dbReference type="Pfam" id="PF03193">
    <property type="entry name" value="RsgA_GTPase"/>
    <property type="match status" value="1"/>
</dbReference>
<comment type="similarity">
    <text evidence="10">Belongs to the TRAFAC class YlqF/YawG GTPase family. RsgA subfamily.</text>
</comment>
<feature type="domain" description="CP-type G" evidence="13">
    <location>
        <begin position="104"/>
        <end position="289"/>
    </location>
</feature>
<dbReference type="GO" id="GO:0005737">
    <property type="term" value="C:cytoplasm"/>
    <property type="evidence" value="ECO:0007669"/>
    <property type="project" value="UniProtKB-SubCell"/>
</dbReference>
<accession>A0A4R8LR06</accession>
<dbReference type="SUPFAM" id="SSF52540">
    <property type="entry name" value="P-loop containing nucleoside triphosphate hydrolases"/>
    <property type="match status" value="1"/>
</dbReference>
<dbReference type="OrthoDB" id="9809485at2"/>
<dbReference type="HAMAP" id="MF_01820">
    <property type="entry name" value="GTPase_RsgA"/>
    <property type="match status" value="1"/>
</dbReference>
<keyword evidence="2 10" id="KW-0690">Ribosome biogenesis</keyword>
<feature type="compositionally biased region" description="Basic and acidic residues" evidence="11">
    <location>
        <begin position="261"/>
        <end position="274"/>
    </location>
</feature>
<keyword evidence="5 10" id="KW-0547">Nucleotide-binding</keyword>
<dbReference type="SUPFAM" id="SSF50249">
    <property type="entry name" value="Nucleic acid-binding proteins"/>
    <property type="match status" value="1"/>
</dbReference>
<dbReference type="Gene3D" id="1.10.40.50">
    <property type="entry name" value="Probable gtpase engc, domain 3"/>
    <property type="match status" value="1"/>
</dbReference>
<comment type="subunit">
    <text evidence="10">Monomer. Associates with 30S ribosomal subunit, binds 16S rRNA.</text>
</comment>
<gene>
    <name evidence="10" type="primary">rsgA</name>
    <name evidence="14" type="ORF">BX592_112207</name>
</gene>
<keyword evidence="8 10" id="KW-0694">RNA-binding</keyword>
<feature type="binding site" evidence="10">
    <location>
        <position position="318"/>
    </location>
    <ligand>
        <name>Zn(2+)</name>
        <dbReference type="ChEBI" id="CHEBI:29105"/>
    </ligand>
</feature>
<evidence type="ECO:0000256" key="3">
    <source>
        <dbReference type="ARBA" id="ARBA00022723"/>
    </source>
</evidence>
<evidence type="ECO:0000256" key="1">
    <source>
        <dbReference type="ARBA" id="ARBA00022490"/>
    </source>
</evidence>
<dbReference type="GO" id="GO:0019843">
    <property type="term" value="F:rRNA binding"/>
    <property type="evidence" value="ECO:0007669"/>
    <property type="project" value="UniProtKB-KW"/>
</dbReference>
<dbReference type="GO" id="GO:0003924">
    <property type="term" value="F:GTPase activity"/>
    <property type="evidence" value="ECO:0007669"/>
    <property type="project" value="UniProtKB-UniRule"/>
</dbReference>
<comment type="caution">
    <text evidence="14">The sequence shown here is derived from an EMBL/GenBank/DDBJ whole genome shotgun (WGS) entry which is preliminary data.</text>
</comment>
<evidence type="ECO:0000259" key="13">
    <source>
        <dbReference type="PROSITE" id="PS51721"/>
    </source>
</evidence>
<dbReference type="EC" id="3.6.1.-" evidence="10"/>
<keyword evidence="4 10" id="KW-0699">rRNA-binding</keyword>
<dbReference type="PANTHER" id="PTHR32120">
    <property type="entry name" value="SMALL RIBOSOMAL SUBUNIT BIOGENESIS GTPASE RSGA"/>
    <property type="match status" value="1"/>
</dbReference>
<comment type="function">
    <text evidence="10">One of several proteins that assist in the late maturation steps of the functional core of the 30S ribosomal subunit. Helps release RbfA from mature subunits. May play a role in the assembly of ribosomal proteins into the subunit. Circularly permuted GTPase that catalyzes slow GTP hydrolysis, GTPase activity is stimulated by the 30S ribosomal subunit.</text>
</comment>
<feature type="domain" description="EngC GTPase" evidence="12">
    <location>
        <begin position="113"/>
        <end position="287"/>
    </location>
</feature>
<evidence type="ECO:0000256" key="5">
    <source>
        <dbReference type="ARBA" id="ARBA00022741"/>
    </source>
</evidence>
<feature type="binding site" evidence="10">
    <location>
        <position position="313"/>
    </location>
    <ligand>
        <name>Zn(2+)</name>
        <dbReference type="ChEBI" id="CHEBI:29105"/>
    </ligand>
</feature>
<dbReference type="EMBL" id="SORE01000012">
    <property type="protein sequence ID" value="TDY47814.1"/>
    <property type="molecule type" value="Genomic_DNA"/>
</dbReference>
<dbReference type="GO" id="GO:0046872">
    <property type="term" value="F:metal ion binding"/>
    <property type="evidence" value="ECO:0007669"/>
    <property type="project" value="UniProtKB-KW"/>
</dbReference>
<keyword evidence="7 10" id="KW-0862">Zinc</keyword>
<dbReference type="GO" id="GO:0005525">
    <property type="term" value="F:GTP binding"/>
    <property type="evidence" value="ECO:0007669"/>
    <property type="project" value="UniProtKB-UniRule"/>
</dbReference>
<evidence type="ECO:0000256" key="4">
    <source>
        <dbReference type="ARBA" id="ARBA00022730"/>
    </source>
</evidence>
<feature type="binding site" evidence="10">
    <location>
        <position position="326"/>
    </location>
    <ligand>
        <name>Zn(2+)</name>
        <dbReference type="ChEBI" id="CHEBI:29105"/>
    </ligand>
</feature>
<dbReference type="InterPro" id="IPR027417">
    <property type="entry name" value="P-loop_NTPase"/>
</dbReference>
<dbReference type="CDD" id="cd01854">
    <property type="entry name" value="YjeQ_EngC"/>
    <property type="match status" value="1"/>
</dbReference>
<dbReference type="PROSITE" id="PS50936">
    <property type="entry name" value="ENGC_GTPASE"/>
    <property type="match status" value="1"/>
</dbReference>
<dbReference type="Gene3D" id="2.40.50.140">
    <property type="entry name" value="Nucleic acid-binding proteins"/>
    <property type="match status" value="1"/>
</dbReference>
<dbReference type="InterPro" id="IPR004881">
    <property type="entry name" value="Ribosome_biogen_GTPase_RsgA"/>
</dbReference>
<evidence type="ECO:0000256" key="10">
    <source>
        <dbReference type="HAMAP-Rule" id="MF_01820"/>
    </source>
</evidence>
<dbReference type="AlphaFoldDB" id="A0A4R8LR06"/>
<feature type="region of interest" description="Disordered" evidence="11">
    <location>
        <begin position="1"/>
        <end position="36"/>
    </location>
</feature>
<evidence type="ECO:0000256" key="7">
    <source>
        <dbReference type="ARBA" id="ARBA00022833"/>
    </source>
</evidence>
<name>A0A4R8LR06_9BURK</name>
<feature type="region of interest" description="Disordered" evidence="11">
    <location>
        <begin position="258"/>
        <end position="277"/>
    </location>
</feature>
<sequence>MSGRVANRSAKGLAKASPAKAGQGTDSTTAAAQPESHERGLVIAAHGRHYIVAPARGGPLLQCFPRGKRSEVAVGDHVVYEMTSADQGVIVEIGERRNLLYRSDQYKSKLFAANLDQLLIVLATEPHFSEDLLGRALVAAEANELKPLIVLNKTDVEDALPLARQRLARYRELGYTVLEMSIRTQPDAARSMLVEHLHDHATLLLGQSGMGKSTLVNLIVPDAEAATREISTALNSGRHTTTFTRLYPLPALSEMSEMSEMSERSERSELRDHNPGGGALIDSPGFQEFGLHHLTEGGLERAFPEFRPLLAHCRFYNCHHLHEPGCAILEAVADGRIARERHALYAQLVHEASQVVR</sequence>